<dbReference type="Proteomes" id="UP000266643">
    <property type="component" value="Unassembled WGS sequence"/>
</dbReference>
<dbReference type="VEuPathDB" id="FungiDB:H257_16551"/>
<reference evidence="2 3" key="1">
    <citation type="submission" date="2018-08" db="EMBL/GenBank/DDBJ databases">
        <title>Aphanomyces genome sequencing and annotation.</title>
        <authorList>
            <person name="Minardi D."/>
            <person name="Oidtmann B."/>
            <person name="Van Der Giezen M."/>
            <person name="Studholme D.J."/>
        </authorList>
    </citation>
    <scope>NUCLEOTIDE SEQUENCE [LARGE SCALE GENOMIC DNA]</scope>
    <source>
        <strain evidence="2 3">D2</strain>
    </source>
</reference>
<gene>
    <name evidence="2" type="ORF">DYB30_006538</name>
</gene>
<dbReference type="Gene3D" id="1.25.10.10">
    <property type="entry name" value="Leucine-rich Repeat Variant"/>
    <property type="match status" value="2"/>
</dbReference>
<dbReference type="GO" id="GO:0005929">
    <property type="term" value="C:cilium"/>
    <property type="evidence" value="ECO:0007669"/>
    <property type="project" value="TreeGrafter"/>
</dbReference>
<evidence type="ECO:0000313" key="2">
    <source>
        <dbReference type="EMBL" id="RHY71236.1"/>
    </source>
</evidence>
<evidence type="ECO:0000256" key="1">
    <source>
        <dbReference type="SAM" id="MobiDB-lite"/>
    </source>
</evidence>
<dbReference type="PANTHER" id="PTHR13371:SF0">
    <property type="entry name" value="CENTROSOMAL PROTEIN OF 104 KDA"/>
    <property type="match status" value="1"/>
</dbReference>
<dbReference type="InterPro" id="IPR052607">
    <property type="entry name" value="CEP104-like"/>
</dbReference>
<proteinExistence type="predicted"/>
<dbReference type="PANTHER" id="PTHR13371">
    <property type="entry name" value="GLYCINE-, GLUTAMATE-, THIENYLCYCLOHEXYLPIPERIDINE-BINDING PROTEIN"/>
    <property type="match status" value="1"/>
</dbReference>
<evidence type="ECO:0000313" key="3">
    <source>
        <dbReference type="Proteomes" id="UP000266643"/>
    </source>
</evidence>
<evidence type="ECO:0008006" key="4">
    <source>
        <dbReference type="Google" id="ProtNLM"/>
    </source>
</evidence>
<dbReference type="EMBL" id="QUTD01003808">
    <property type="protein sequence ID" value="RHY71236.1"/>
    <property type="molecule type" value="Genomic_DNA"/>
</dbReference>
<feature type="region of interest" description="Disordered" evidence="1">
    <location>
        <begin position="45"/>
        <end position="83"/>
    </location>
</feature>
<dbReference type="InterPro" id="IPR016024">
    <property type="entry name" value="ARM-type_fold"/>
</dbReference>
<dbReference type="SUPFAM" id="SSF48371">
    <property type="entry name" value="ARM repeat"/>
    <property type="match status" value="1"/>
</dbReference>
<sequence>MADAVVVGQGIDYTDSVLHQYLGNTVKSSVVATIHKGLKAALGNSKRLSRGATTATPGKPPPSSSPSELLLPKQNPTFKSTDECSDADLPYAEPVQGAAADGISTCFGDKVARCLFSNAWAPRVEGLSHLQKLLQAKRCDIAPATVAAIDAVLQAALSDRVNAVYEAGLALLMEFVLSYGGSSSNNSAKQLQDCLRPLLLLEFGVHDSTGGGALGLKHVLHPALAACEHKDAAVRHAAIQIFSEAFKVARPATMPFLNGLARGAKQKLIAKLVELGVLESDLLMDEVDDFDSAPTARPGTSGPRPPTASGSSTKHRPSLATVSVLAPPSATSSTSTDSALPYGTALTDDQRTDYARMLAVMGEPIVRCLLDKTWAPREAAVREIEKQVLLAGAATTSSPRSSSSSTATTRWATDAPTLVVLSEALELVLHDTVARVYQCALRLLQVLSRSC</sequence>
<accession>A0A397E046</accession>
<dbReference type="AlphaFoldDB" id="A0A397E046"/>
<protein>
    <recommendedName>
        <fullName evidence="4">TOG domain-containing protein</fullName>
    </recommendedName>
</protein>
<dbReference type="InterPro" id="IPR011989">
    <property type="entry name" value="ARM-like"/>
</dbReference>
<comment type="caution">
    <text evidence="2">The sequence shown here is derived from an EMBL/GenBank/DDBJ whole genome shotgun (WGS) entry which is preliminary data.</text>
</comment>
<name>A0A397E046_APHAT</name>
<feature type="region of interest" description="Disordered" evidence="1">
    <location>
        <begin position="289"/>
        <end position="318"/>
    </location>
</feature>
<organism evidence="2 3">
    <name type="scientific">Aphanomyces astaci</name>
    <name type="common">Crayfish plague agent</name>
    <dbReference type="NCBI Taxonomy" id="112090"/>
    <lineage>
        <taxon>Eukaryota</taxon>
        <taxon>Sar</taxon>
        <taxon>Stramenopiles</taxon>
        <taxon>Oomycota</taxon>
        <taxon>Saprolegniomycetes</taxon>
        <taxon>Saprolegniales</taxon>
        <taxon>Verrucalvaceae</taxon>
        <taxon>Aphanomyces</taxon>
    </lineage>
</organism>
<dbReference type="Pfam" id="PF21040">
    <property type="entry name" value="CEP104-like_TOG"/>
    <property type="match status" value="2"/>
</dbReference>